<reference evidence="3" key="1">
    <citation type="submission" date="2017-09" db="EMBL/GenBank/DDBJ databases">
        <title>Depth-based differentiation of microbial function through sediment-hosted aquifers and enrichment of novel symbionts in the deep terrestrial subsurface.</title>
        <authorList>
            <person name="Probst A.J."/>
            <person name="Ladd B."/>
            <person name="Jarett J.K."/>
            <person name="Geller-Mcgrath D.E."/>
            <person name="Sieber C.M.K."/>
            <person name="Emerson J.B."/>
            <person name="Anantharaman K."/>
            <person name="Thomas B.C."/>
            <person name="Malmstrom R."/>
            <person name="Stieglmeier M."/>
            <person name="Klingl A."/>
            <person name="Woyke T."/>
            <person name="Ryan C.M."/>
            <person name="Banfield J.F."/>
        </authorList>
    </citation>
    <scope>NUCLEOTIDE SEQUENCE [LARGE SCALE GENOMIC DNA]</scope>
</reference>
<accession>A0A2H0TZ69</accession>
<comment type="caution">
    <text evidence="2">The sequence shown here is derived from an EMBL/GenBank/DDBJ whole genome shotgun (WGS) entry which is preliminary data.</text>
</comment>
<evidence type="ECO:0000313" key="3">
    <source>
        <dbReference type="Proteomes" id="UP000230852"/>
    </source>
</evidence>
<dbReference type="Pfam" id="PF13439">
    <property type="entry name" value="Glyco_transf_4"/>
    <property type="match status" value="1"/>
</dbReference>
<protein>
    <recommendedName>
        <fullName evidence="1">Glycosyltransferase subfamily 4-like N-terminal domain-containing protein</fullName>
    </recommendedName>
</protein>
<dbReference type="CDD" id="cd03801">
    <property type="entry name" value="GT4_PimA-like"/>
    <property type="match status" value="1"/>
</dbReference>
<organism evidence="2 3">
    <name type="scientific">Candidatus Magasanikbacteria bacterium CG10_big_fil_rev_8_21_14_0_10_36_16</name>
    <dbReference type="NCBI Taxonomy" id="1974645"/>
    <lineage>
        <taxon>Bacteria</taxon>
        <taxon>Candidatus Magasanikiibacteriota</taxon>
    </lineage>
</organism>
<dbReference type="InterPro" id="IPR028098">
    <property type="entry name" value="Glyco_trans_4-like_N"/>
</dbReference>
<dbReference type="PANTHER" id="PTHR12526">
    <property type="entry name" value="GLYCOSYLTRANSFERASE"/>
    <property type="match status" value="1"/>
</dbReference>
<gene>
    <name evidence="2" type="ORF">COU28_01235</name>
</gene>
<dbReference type="PANTHER" id="PTHR12526:SF630">
    <property type="entry name" value="GLYCOSYLTRANSFERASE"/>
    <property type="match status" value="1"/>
</dbReference>
<proteinExistence type="predicted"/>
<dbReference type="EMBL" id="PFBU01000022">
    <property type="protein sequence ID" value="PIR78518.1"/>
    <property type="molecule type" value="Genomic_DNA"/>
</dbReference>
<sequence>MEKKTKILYVIPRYVIGGAEKLVLDYAKLLDKNKYEIHVASCVEDGELREQFEKVTDVYVYLGSKRNDDGRFGAYLKLWKYVKKIKPNIIHTHLLSADFFGFVVKLFWKENIFWITTMHNVEGSTSFWKKFLWSYILKNVDKAIVVSKSVEKFTLEKFKVEKNKCILLLNGVDTTKWLQVSMDKLFTHNKVQLASVGRFWEQKGHVYLLQALSTINSFDYELHLFGDGPLKKELVSKSKELGIYEKIVWHGVVPNVVDYVLDMDIVVQPSLWEGLSLVVMEMMTAGRPVVVTPPAGEELLENKKNGYIVPIKDIQKLAEIITYIANNKQEAIEIAKKARDCASKNFDIKKNIIGLEKIYDNLDIN</sequence>
<name>A0A2H0TZ69_9BACT</name>
<dbReference type="Pfam" id="PF13692">
    <property type="entry name" value="Glyco_trans_1_4"/>
    <property type="match status" value="1"/>
</dbReference>
<dbReference type="Proteomes" id="UP000230852">
    <property type="component" value="Unassembled WGS sequence"/>
</dbReference>
<evidence type="ECO:0000259" key="1">
    <source>
        <dbReference type="Pfam" id="PF13439"/>
    </source>
</evidence>
<evidence type="ECO:0000313" key="2">
    <source>
        <dbReference type="EMBL" id="PIR78518.1"/>
    </source>
</evidence>
<dbReference type="SUPFAM" id="SSF53756">
    <property type="entry name" value="UDP-Glycosyltransferase/glycogen phosphorylase"/>
    <property type="match status" value="1"/>
</dbReference>
<dbReference type="AlphaFoldDB" id="A0A2H0TZ69"/>
<feature type="domain" description="Glycosyltransferase subfamily 4-like N-terminal" evidence="1">
    <location>
        <begin position="16"/>
        <end position="175"/>
    </location>
</feature>
<dbReference type="Gene3D" id="3.40.50.2000">
    <property type="entry name" value="Glycogen Phosphorylase B"/>
    <property type="match status" value="2"/>
</dbReference>